<dbReference type="PANTHER" id="PTHR33375:SF1">
    <property type="entry name" value="CHROMOSOME-PARTITIONING PROTEIN PARB-RELATED"/>
    <property type="match status" value="1"/>
</dbReference>
<evidence type="ECO:0000313" key="2">
    <source>
        <dbReference type="EMBL" id="QJA05609.1"/>
    </source>
</evidence>
<dbReference type="GO" id="GO:0007059">
    <property type="term" value="P:chromosome segregation"/>
    <property type="evidence" value="ECO:0007669"/>
    <property type="project" value="TreeGrafter"/>
</dbReference>
<dbReference type="RefSeq" id="WP_168718972.1">
    <property type="nucleotide sequence ID" value="NZ_CP042909.1"/>
</dbReference>
<dbReference type="Proteomes" id="UP000501253">
    <property type="component" value="Chromosome"/>
</dbReference>
<dbReference type="GO" id="GO:0005694">
    <property type="term" value="C:chromosome"/>
    <property type="evidence" value="ECO:0007669"/>
    <property type="project" value="TreeGrafter"/>
</dbReference>
<dbReference type="InterPro" id="IPR050336">
    <property type="entry name" value="Chromosome_partition/occlusion"/>
</dbReference>
<proteinExistence type="predicted"/>
<dbReference type="Gene3D" id="1.10.10.2830">
    <property type="match status" value="1"/>
</dbReference>
<dbReference type="KEGG" id="tmai:FVE67_01820"/>
<gene>
    <name evidence="2" type="ORF">FVE67_01820</name>
</gene>
<feature type="domain" description="ParB-like N-terminal" evidence="1">
    <location>
        <begin position="4"/>
        <end position="93"/>
    </location>
</feature>
<reference evidence="2 3" key="1">
    <citation type="submission" date="2019-08" db="EMBL/GenBank/DDBJ databases">
        <title>Complete genome sequence of Thermosulfurimonas marina SU872T, an anaerobic thermophilic chemolithoautotrophic bacterium isolated from a shallow marine hydrothermal vent.</title>
        <authorList>
            <person name="Allioux M."/>
            <person name="Jebbar M."/>
            <person name="Slobodkina G."/>
            <person name="Slobodkin A."/>
            <person name="Moalic Y."/>
            <person name="Frolova A."/>
            <person name="Shao Z."/>
            <person name="Alain K."/>
        </authorList>
    </citation>
    <scope>NUCLEOTIDE SEQUENCE [LARGE SCALE GENOMIC DNA]</scope>
    <source>
        <strain evidence="2 3">SU872</strain>
    </source>
</reference>
<protein>
    <recommendedName>
        <fullName evidence="1">ParB-like N-terminal domain-containing protein</fullName>
    </recommendedName>
</protein>
<dbReference type="InterPro" id="IPR036086">
    <property type="entry name" value="ParB/Sulfiredoxin_sf"/>
</dbReference>
<dbReference type="EMBL" id="CP042909">
    <property type="protein sequence ID" value="QJA05609.1"/>
    <property type="molecule type" value="Genomic_DNA"/>
</dbReference>
<dbReference type="PANTHER" id="PTHR33375">
    <property type="entry name" value="CHROMOSOME-PARTITIONING PROTEIN PARB-RELATED"/>
    <property type="match status" value="1"/>
</dbReference>
<dbReference type="SMART" id="SM00470">
    <property type="entry name" value="ParB"/>
    <property type="match status" value="1"/>
</dbReference>
<dbReference type="AlphaFoldDB" id="A0A6H1WR23"/>
<accession>A0A6H1WR23</accession>
<dbReference type="Pfam" id="PF02195">
    <property type="entry name" value="ParB_N"/>
    <property type="match status" value="1"/>
</dbReference>
<organism evidence="2 3">
    <name type="scientific">Thermosulfurimonas marina</name>
    <dbReference type="NCBI Taxonomy" id="2047767"/>
    <lineage>
        <taxon>Bacteria</taxon>
        <taxon>Pseudomonadati</taxon>
        <taxon>Thermodesulfobacteriota</taxon>
        <taxon>Thermodesulfobacteria</taxon>
        <taxon>Thermodesulfobacteriales</taxon>
        <taxon>Thermodesulfobacteriaceae</taxon>
        <taxon>Thermosulfurimonas</taxon>
    </lineage>
</organism>
<name>A0A6H1WR23_9BACT</name>
<dbReference type="InterPro" id="IPR003115">
    <property type="entry name" value="ParB_N"/>
</dbReference>
<dbReference type="Gene3D" id="3.90.1530.30">
    <property type="match status" value="1"/>
</dbReference>
<evidence type="ECO:0000313" key="3">
    <source>
        <dbReference type="Proteomes" id="UP000501253"/>
    </source>
</evidence>
<dbReference type="SUPFAM" id="SSF110849">
    <property type="entry name" value="ParB/Sulfiredoxin"/>
    <property type="match status" value="1"/>
</dbReference>
<keyword evidence="3" id="KW-1185">Reference proteome</keyword>
<sequence length="302" mass="34674">MELLQVKLSEIDLSSRTFVFSFPPRGDLLRESLRRVGLIEPPVITEHEGRFLPVAGEGRLLALRDLGAERAPVLLARGLSPLKAQEQALESNLFRDLNPVEKAEALARFSRYLSPEEAASKVLPRLGFSAEARWYFLLLRLSEAPRELKEAVAQRGLPLKVAERLLRFPPEALVRTLGLLERLRFTVSEAREVTEGLLDLSRKEDRPLTELLEEFEAFSSRDAFLKAFRGRLRPHLFRREEETRRLREALLSQGARLESPPAFERDEHHLIIPFKDRSELSRRLRRLADFLEKESRAAGDRG</sequence>
<evidence type="ECO:0000259" key="1">
    <source>
        <dbReference type="SMART" id="SM00470"/>
    </source>
</evidence>